<evidence type="ECO:0000313" key="3">
    <source>
        <dbReference type="Proteomes" id="UP000595437"/>
    </source>
</evidence>
<dbReference type="EMBL" id="CP045906">
    <property type="protein sequence ID" value="QQP34850.1"/>
    <property type="molecule type" value="Genomic_DNA"/>
</dbReference>
<gene>
    <name evidence="2" type="ORF">FKW44_022889</name>
</gene>
<feature type="compositionally biased region" description="Pro residues" evidence="1">
    <location>
        <begin position="11"/>
        <end position="28"/>
    </location>
</feature>
<feature type="region of interest" description="Disordered" evidence="1">
    <location>
        <begin position="1"/>
        <end position="40"/>
    </location>
</feature>
<proteinExistence type="predicted"/>
<evidence type="ECO:0000256" key="1">
    <source>
        <dbReference type="SAM" id="MobiDB-lite"/>
    </source>
</evidence>
<keyword evidence="3" id="KW-1185">Reference proteome</keyword>
<evidence type="ECO:0000313" key="2">
    <source>
        <dbReference type="EMBL" id="QQP34850.1"/>
    </source>
</evidence>
<dbReference type="Proteomes" id="UP000595437">
    <property type="component" value="Chromosome 17"/>
</dbReference>
<protein>
    <submittedName>
        <fullName evidence="2">Uncharacterized protein</fullName>
    </submittedName>
</protein>
<sequence length="52" mass="5507">MTSSAQLELTAPPPPPAWAAASPWPPRAVPSTPAAHDLEPSFRLTRFADLKG</sequence>
<dbReference type="AlphaFoldDB" id="A0A7T8GNJ6"/>
<accession>A0A7T8GNJ6</accession>
<organism evidence="2 3">
    <name type="scientific">Caligus rogercresseyi</name>
    <name type="common">Sea louse</name>
    <dbReference type="NCBI Taxonomy" id="217165"/>
    <lineage>
        <taxon>Eukaryota</taxon>
        <taxon>Metazoa</taxon>
        <taxon>Ecdysozoa</taxon>
        <taxon>Arthropoda</taxon>
        <taxon>Crustacea</taxon>
        <taxon>Multicrustacea</taxon>
        <taxon>Hexanauplia</taxon>
        <taxon>Copepoda</taxon>
        <taxon>Siphonostomatoida</taxon>
        <taxon>Caligidae</taxon>
        <taxon>Caligus</taxon>
    </lineage>
</organism>
<name>A0A7T8GNJ6_CALRO</name>
<reference evidence="3" key="1">
    <citation type="submission" date="2021-01" db="EMBL/GenBank/DDBJ databases">
        <title>Caligus Genome Assembly.</title>
        <authorList>
            <person name="Gallardo-Escarate C."/>
        </authorList>
    </citation>
    <scope>NUCLEOTIDE SEQUENCE [LARGE SCALE GENOMIC DNA]</scope>
</reference>